<keyword evidence="6" id="KW-0969">Cilium</keyword>
<evidence type="ECO:0000256" key="1">
    <source>
        <dbReference type="ARBA" id="ARBA00010577"/>
    </source>
</evidence>
<evidence type="ECO:0000313" key="6">
    <source>
        <dbReference type="EMBL" id="RAI00217.1"/>
    </source>
</evidence>
<comment type="function">
    <text evidence="4">Required for flagellar hook formation. May act as a scaffolding protein.</text>
</comment>
<evidence type="ECO:0000256" key="2">
    <source>
        <dbReference type="ARBA" id="ARBA00016013"/>
    </source>
</evidence>
<keyword evidence="3" id="KW-1005">Bacterial flagellum biogenesis</keyword>
<comment type="caution">
    <text evidence="6">The sequence shown here is derived from an EMBL/GenBank/DDBJ whole genome shotgun (WGS) entry which is preliminary data.</text>
</comment>
<accession>A0A8B2NWY8</accession>
<feature type="region of interest" description="Disordered" evidence="5">
    <location>
        <begin position="1"/>
        <end position="29"/>
    </location>
</feature>
<organism evidence="6 7">
    <name type="scientific">Acuticoccus sediminis</name>
    <dbReference type="NCBI Taxonomy" id="2184697"/>
    <lineage>
        <taxon>Bacteria</taxon>
        <taxon>Pseudomonadati</taxon>
        <taxon>Pseudomonadota</taxon>
        <taxon>Alphaproteobacteria</taxon>
        <taxon>Hyphomicrobiales</taxon>
        <taxon>Amorphaceae</taxon>
        <taxon>Acuticoccus</taxon>
    </lineage>
</organism>
<evidence type="ECO:0000256" key="4">
    <source>
        <dbReference type="ARBA" id="ARBA00024746"/>
    </source>
</evidence>
<proteinExistence type="inferred from homology"/>
<protein>
    <recommendedName>
        <fullName evidence="2">Basal-body rod modification protein FlgD</fullName>
    </recommendedName>
</protein>
<dbReference type="EMBL" id="QHHQ01000004">
    <property type="protein sequence ID" value="RAI00217.1"/>
    <property type="molecule type" value="Genomic_DNA"/>
</dbReference>
<dbReference type="GO" id="GO:0044781">
    <property type="term" value="P:bacterial-type flagellum organization"/>
    <property type="evidence" value="ECO:0007669"/>
    <property type="project" value="UniProtKB-KW"/>
</dbReference>
<keyword evidence="6" id="KW-0282">Flagellum</keyword>
<evidence type="ECO:0000256" key="5">
    <source>
        <dbReference type="SAM" id="MobiDB-lite"/>
    </source>
</evidence>
<dbReference type="AlphaFoldDB" id="A0A8B2NWY8"/>
<name>A0A8B2NWY8_9HYPH</name>
<evidence type="ECO:0000256" key="3">
    <source>
        <dbReference type="ARBA" id="ARBA00022795"/>
    </source>
</evidence>
<dbReference type="Pfam" id="PF03963">
    <property type="entry name" value="FlgD"/>
    <property type="match status" value="1"/>
</dbReference>
<evidence type="ECO:0000313" key="7">
    <source>
        <dbReference type="Proteomes" id="UP000249590"/>
    </source>
</evidence>
<dbReference type="NCBIfam" id="NF004670">
    <property type="entry name" value="PRK06009.1"/>
    <property type="match status" value="1"/>
</dbReference>
<keyword evidence="7" id="KW-1185">Reference proteome</keyword>
<dbReference type="RefSeq" id="WP_111348896.1">
    <property type="nucleotide sequence ID" value="NZ_QHHQ01000004.1"/>
</dbReference>
<gene>
    <name evidence="6" type="primary">flgD</name>
    <name evidence="6" type="ORF">DLJ53_21160</name>
</gene>
<sequence length="139" mass="14385">MYSVTSVPATPPPGATTTTTATEGFTPTSASSMDYDSFLQLLVTQMQHQDPLNPMDDTEYIAQLATFSNVEQNIMTNQRLDAVLTAQALGDAGAMIGRTVTTAEGQSGVVSEVQVTSSGMTVVFEDGTTAPVGAGATIS</sequence>
<keyword evidence="6" id="KW-0966">Cell projection</keyword>
<dbReference type="Proteomes" id="UP000249590">
    <property type="component" value="Unassembled WGS sequence"/>
</dbReference>
<comment type="similarity">
    <text evidence="1">Belongs to the FlgD family.</text>
</comment>
<dbReference type="OrthoDB" id="9785233at2"/>
<reference evidence="6 7" key="1">
    <citation type="submission" date="2018-05" db="EMBL/GenBank/DDBJ databases">
        <title>Acuticoccus sediminis sp. nov., isolated from deep-sea sediment of Indian Ocean.</title>
        <authorList>
            <person name="Liu X."/>
            <person name="Lai Q."/>
            <person name="Du Y."/>
            <person name="Sun F."/>
            <person name="Zhang X."/>
            <person name="Wang S."/>
            <person name="Shao Z."/>
        </authorList>
    </citation>
    <scope>NUCLEOTIDE SEQUENCE [LARGE SCALE GENOMIC DNA]</scope>
    <source>
        <strain evidence="6 7">PTG4-2</strain>
    </source>
</reference>
<feature type="compositionally biased region" description="Low complexity" evidence="5">
    <location>
        <begin position="15"/>
        <end position="29"/>
    </location>
</feature>
<dbReference type="InterPro" id="IPR005648">
    <property type="entry name" value="FlgD"/>
</dbReference>